<comment type="caution">
    <text evidence="2">The sequence shown here is derived from an EMBL/GenBank/DDBJ whole genome shotgun (WGS) entry which is preliminary data.</text>
</comment>
<name>A0AAN6WYJ2_9PEZI</name>
<feature type="region of interest" description="Disordered" evidence="1">
    <location>
        <begin position="1"/>
        <end position="40"/>
    </location>
</feature>
<organism evidence="2 3">
    <name type="scientific">Podospora australis</name>
    <dbReference type="NCBI Taxonomy" id="1536484"/>
    <lineage>
        <taxon>Eukaryota</taxon>
        <taxon>Fungi</taxon>
        <taxon>Dikarya</taxon>
        <taxon>Ascomycota</taxon>
        <taxon>Pezizomycotina</taxon>
        <taxon>Sordariomycetes</taxon>
        <taxon>Sordariomycetidae</taxon>
        <taxon>Sordariales</taxon>
        <taxon>Podosporaceae</taxon>
        <taxon>Podospora</taxon>
    </lineage>
</organism>
<evidence type="ECO:0000256" key="1">
    <source>
        <dbReference type="SAM" id="MobiDB-lite"/>
    </source>
</evidence>
<proteinExistence type="predicted"/>
<gene>
    <name evidence="2" type="ORF">QBC35DRAFT_117187</name>
</gene>
<accession>A0AAN6WYJ2</accession>
<dbReference type="EMBL" id="MU864370">
    <property type="protein sequence ID" value="KAK4189961.1"/>
    <property type="molecule type" value="Genomic_DNA"/>
</dbReference>
<protein>
    <submittedName>
        <fullName evidence="2">Uncharacterized protein</fullName>
    </submittedName>
</protein>
<sequence length="230" mass="25401">MGWDGMNGNAAPPQKKNRASDPPVQSFAQASPGPGPRSAIHFPGGLGLGLEGVWAVVWGQAPEFPFPSRRGMFGGSLGNEVKAINPRSPSPPLPTEHPHFTHRKSLFRQRKKKNFTLSPISTPFSPSPLPQASSGGWMRKAKGWSPTRFFGFFSVAEKPLNIKQTHHMPCLAEDRWRLPVVGKWTFPLRQLGNVVKASILPCVHARSSGHPRLNVQQLQLLIYFPTMKFS</sequence>
<reference evidence="2" key="1">
    <citation type="journal article" date="2023" name="Mol. Phylogenet. Evol.">
        <title>Genome-scale phylogeny and comparative genomics of the fungal order Sordariales.</title>
        <authorList>
            <person name="Hensen N."/>
            <person name="Bonometti L."/>
            <person name="Westerberg I."/>
            <person name="Brannstrom I.O."/>
            <person name="Guillou S."/>
            <person name="Cros-Aarteil S."/>
            <person name="Calhoun S."/>
            <person name="Haridas S."/>
            <person name="Kuo A."/>
            <person name="Mondo S."/>
            <person name="Pangilinan J."/>
            <person name="Riley R."/>
            <person name="LaButti K."/>
            <person name="Andreopoulos B."/>
            <person name="Lipzen A."/>
            <person name="Chen C."/>
            <person name="Yan M."/>
            <person name="Daum C."/>
            <person name="Ng V."/>
            <person name="Clum A."/>
            <person name="Steindorff A."/>
            <person name="Ohm R.A."/>
            <person name="Martin F."/>
            <person name="Silar P."/>
            <person name="Natvig D.O."/>
            <person name="Lalanne C."/>
            <person name="Gautier V."/>
            <person name="Ament-Velasquez S.L."/>
            <person name="Kruys A."/>
            <person name="Hutchinson M.I."/>
            <person name="Powell A.J."/>
            <person name="Barry K."/>
            <person name="Miller A.N."/>
            <person name="Grigoriev I.V."/>
            <person name="Debuchy R."/>
            <person name="Gladieux P."/>
            <person name="Hiltunen Thoren M."/>
            <person name="Johannesson H."/>
        </authorList>
    </citation>
    <scope>NUCLEOTIDE SEQUENCE</scope>
    <source>
        <strain evidence="2">PSN309</strain>
    </source>
</reference>
<reference evidence="2" key="2">
    <citation type="submission" date="2023-05" db="EMBL/GenBank/DDBJ databases">
        <authorList>
            <consortium name="Lawrence Berkeley National Laboratory"/>
            <person name="Steindorff A."/>
            <person name="Hensen N."/>
            <person name="Bonometti L."/>
            <person name="Westerberg I."/>
            <person name="Brannstrom I.O."/>
            <person name="Guillou S."/>
            <person name="Cros-Aarteil S."/>
            <person name="Calhoun S."/>
            <person name="Haridas S."/>
            <person name="Kuo A."/>
            <person name="Mondo S."/>
            <person name="Pangilinan J."/>
            <person name="Riley R."/>
            <person name="Labutti K."/>
            <person name="Andreopoulos B."/>
            <person name="Lipzen A."/>
            <person name="Chen C."/>
            <person name="Yanf M."/>
            <person name="Daum C."/>
            <person name="Ng V."/>
            <person name="Clum A."/>
            <person name="Ohm R."/>
            <person name="Martin F."/>
            <person name="Silar P."/>
            <person name="Natvig D."/>
            <person name="Lalanne C."/>
            <person name="Gautier V."/>
            <person name="Ament-Velasquez S.L."/>
            <person name="Kruys A."/>
            <person name="Hutchinson M.I."/>
            <person name="Powell A.J."/>
            <person name="Barry K."/>
            <person name="Miller A.N."/>
            <person name="Grigoriev I.V."/>
            <person name="Debuchy R."/>
            <person name="Gladieux P."/>
            <person name="Thoren M.H."/>
            <person name="Johannesson H."/>
        </authorList>
    </citation>
    <scope>NUCLEOTIDE SEQUENCE</scope>
    <source>
        <strain evidence="2">PSN309</strain>
    </source>
</reference>
<keyword evidence="3" id="KW-1185">Reference proteome</keyword>
<dbReference type="AlphaFoldDB" id="A0AAN6WYJ2"/>
<dbReference type="Proteomes" id="UP001302126">
    <property type="component" value="Unassembled WGS sequence"/>
</dbReference>
<evidence type="ECO:0000313" key="2">
    <source>
        <dbReference type="EMBL" id="KAK4189961.1"/>
    </source>
</evidence>
<evidence type="ECO:0000313" key="3">
    <source>
        <dbReference type="Proteomes" id="UP001302126"/>
    </source>
</evidence>